<protein>
    <recommendedName>
        <fullName evidence="4">SHSP domain-containing protein</fullName>
    </recommendedName>
</protein>
<dbReference type="OrthoDB" id="3046745at2759"/>
<feature type="region of interest" description="Disordered" evidence="3">
    <location>
        <begin position="1"/>
        <end position="90"/>
    </location>
</feature>
<dbReference type="EMBL" id="ML210155">
    <property type="protein sequence ID" value="TFK28502.1"/>
    <property type="molecule type" value="Genomic_DNA"/>
</dbReference>
<dbReference type="CDD" id="cd06464">
    <property type="entry name" value="ACD_sHsps-like"/>
    <property type="match status" value="1"/>
</dbReference>
<sequence>MSYPYGQYPGGDNYSTPSTPHDAFPQWDTIEREQQDMQDQQQQQHQQQHQQSASTSQQPTVLASDLHSPIPGGFPPTIHLEETPPIVPSHDDSVLLHQVQRSEPRQQNKPQPVQASGSMVIRSGRAQQHQHVQQQAHPYRRSSASSSTTSTARQQPPQLQHQISVFPVQPSPVTHREQIIHFAPAPLPRQKSGGVVASAIPSTSSARASPLVPSPSSRVVSFGSPISNSPIAGNPPAGSALLRTSPRTMDPPPLPTPAQVSAKPKPYIIRMDTHYDTDTHVLTAVLEVPGVKREHLTVKLSTCAYNRVRQITVTGAVYPPLGIQPLINPAAAATPAEASVTVQKLIVRERKFGTFHRVIPVPADLKCEDIEAKLEDGILFLRFPCGVPAEEDGENVAVF</sequence>
<dbReference type="STRING" id="230819.A0A5C3L779"/>
<feature type="region of interest" description="Disordered" evidence="3">
    <location>
        <begin position="123"/>
        <end position="162"/>
    </location>
</feature>
<evidence type="ECO:0000313" key="5">
    <source>
        <dbReference type="EMBL" id="TFK28502.1"/>
    </source>
</evidence>
<evidence type="ECO:0000256" key="1">
    <source>
        <dbReference type="PROSITE-ProRule" id="PRU00285"/>
    </source>
</evidence>
<dbReference type="Proteomes" id="UP000307440">
    <property type="component" value="Unassembled WGS sequence"/>
</dbReference>
<dbReference type="SUPFAM" id="SSF49764">
    <property type="entry name" value="HSP20-like chaperones"/>
    <property type="match status" value="1"/>
</dbReference>
<dbReference type="PROSITE" id="PS01031">
    <property type="entry name" value="SHSP"/>
    <property type="match status" value="1"/>
</dbReference>
<accession>A0A5C3L779</accession>
<feature type="compositionally biased region" description="Low complexity" evidence="3">
    <location>
        <begin position="37"/>
        <end position="58"/>
    </location>
</feature>
<dbReference type="Pfam" id="PF00011">
    <property type="entry name" value="HSP20"/>
    <property type="match status" value="1"/>
</dbReference>
<evidence type="ECO:0000256" key="3">
    <source>
        <dbReference type="SAM" id="MobiDB-lite"/>
    </source>
</evidence>
<evidence type="ECO:0000259" key="4">
    <source>
        <dbReference type="PROSITE" id="PS01031"/>
    </source>
</evidence>
<evidence type="ECO:0000313" key="6">
    <source>
        <dbReference type="Proteomes" id="UP000307440"/>
    </source>
</evidence>
<evidence type="ECO:0000256" key="2">
    <source>
        <dbReference type="RuleBase" id="RU003616"/>
    </source>
</evidence>
<dbReference type="InterPro" id="IPR002068">
    <property type="entry name" value="A-crystallin/Hsp20_dom"/>
</dbReference>
<comment type="similarity">
    <text evidence="1 2">Belongs to the small heat shock protein (HSP20) family.</text>
</comment>
<feature type="compositionally biased region" description="Low complexity" evidence="3">
    <location>
        <begin position="126"/>
        <end position="153"/>
    </location>
</feature>
<gene>
    <name evidence="5" type="ORF">FA15DRAFT_665201</name>
</gene>
<organism evidence="5 6">
    <name type="scientific">Coprinopsis marcescibilis</name>
    <name type="common">Agaric fungus</name>
    <name type="synonym">Psathyrella marcescibilis</name>
    <dbReference type="NCBI Taxonomy" id="230819"/>
    <lineage>
        <taxon>Eukaryota</taxon>
        <taxon>Fungi</taxon>
        <taxon>Dikarya</taxon>
        <taxon>Basidiomycota</taxon>
        <taxon>Agaricomycotina</taxon>
        <taxon>Agaricomycetes</taxon>
        <taxon>Agaricomycetidae</taxon>
        <taxon>Agaricales</taxon>
        <taxon>Agaricineae</taxon>
        <taxon>Psathyrellaceae</taxon>
        <taxon>Coprinopsis</taxon>
    </lineage>
</organism>
<dbReference type="Gene3D" id="2.60.40.790">
    <property type="match status" value="1"/>
</dbReference>
<dbReference type="AlphaFoldDB" id="A0A5C3L779"/>
<keyword evidence="6" id="KW-1185">Reference proteome</keyword>
<name>A0A5C3L779_COPMA</name>
<feature type="region of interest" description="Disordered" evidence="3">
    <location>
        <begin position="226"/>
        <end position="261"/>
    </location>
</feature>
<feature type="domain" description="SHSP" evidence="4">
    <location>
        <begin position="262"/>
        <end position="399"/>
    </location>
</feature>
<reference evidence="5 6" key="1">
    <citation type="journal article" date="2019" name="Nat. Ecol. Evol.">
        <title>Megaphylogeny resolves global patterns of mushroom evolution.</title>
        <authorList>
            <person name="Varga T."/>
            <person name="Krizsan K."/>
            <person name="Foldi C."/>
            <person name="Dima B."/>
            <person name="Sanchez-Garcia M."/>
            <person name="Sanchez-Ramirez S."/>
            <person name="Szollosi G.J."/>
            <person name="Szarkandi J.G."/>
            <person name="Papp V."/>
            <person name="Albert L."/>
            <person name="Andreopoulos W."/>
            <person name="Angelini C."/>
            <person name="Antonin V."/>
            <person name="Barry K.W."/>
            <person name="Bougher N.L."/>
            <person name="Buchanan P."/>
            <person name="Buyck B."/>
            <person name="Bense V."/>
            <person name="Catcheside P."/>
            <person name="Chovatia M."/>
            <person name="Cooper J."/>
            <person name="Damon W."/>
            <person name="Desjardin D."/>
            <person name="Finy P."/>
            <person name="Geml J."/>
            <person name="Haridas S."/>
            <person name="Hughes K."/>
            <person name="Justo A."/>
            <person name="Karasinski D."/>
            <person name="Kautmanova I."/>
            <person name="Kiss B."/>
            <person name="Kocsube S."/>
            <person name="Kotiranta H."/>
            <person name="LaButti K.M."/>
            <person name="Lechner B.E."/>
            <person name="Liimatainen K."/>
            <person name="Lipzen A."/>
            <person name="Lukacs Z."/>
            <person name="Mihaltcheva S."/>
            <person name="Morgado L.N."/>
            <person name="Niskanen T."/>
            <person name="Noordeloos M.E."/>
            <person name="Ohm R.A."/>
            <person name="Ortiz-Santana B."/>
            <person name="Ovrebo C."/>
            <person name="Racz N."/>
            <person name="Riley R."/>
            <person name="Savchenko A."/>
            <person name="Shiryaev A."/>
            <person name="Soop K."/>
            <person name="Spirin V."/>
            <person name="Szebenyi C."/>
            <person name="Tomsovsky M."/>
            <person name="Tulloss R.E."/>
            <person name="Uehling J."/>
            <person name="Grigoriev I.V."/>
            <person name="Vagvolgyi C."/>
            <person name="Papp T."/>
            <person name="Martin F.M."/>
            <person name="Miettinen O."/>
            <person name="Hibbett D.S."/>
            <person name="Nagy L.G."/>
        </authorList>
    </citation>
    <scope>NUCLEOTIDE SEQUENCE [LARGE SCALE GENOMIC DNA]</scope>
    <source>
        <strain evidence="5 6">CBS 121175</strain>
    </source>
</reference>
<dbReference type="InterPro" id="IPR008978">
    <property type="entry name" value="HSP20-like_chaperone"/>
</dbReference>
<proteinExistence type="inferred from homology"/>